<dbReference type="PANTHER" id="PTHR31182:SF15">
    <property type="entry name" value="F26K24.5 PROTEIN"/>
    <property type="match status" value="1"/>
</dbReference>
<proteinExistence type="predicted"/>
<protein>
    <submittedName>
        <fullName evidence="2">Uncharacterized protein</fullName>
    </submittedName>
</protein>
<evidence type="ECO:0000313" key="3">
    <source>
        <dbReference type="Proteomes" id="UP001189122"/>
    </source>
</evidence>
<accession>A0A7I8J7D2</accession>
<dbReference type="Proteomes" id="UP001189122">
    <property type="component" value="Unassembled WGS sequence"/>
</dbReference>
<evidence type="ECO:0000256" key="1">
    <source>
        <dbReference type="SAM" id="MobiDB-lite"/>
    </source>
</evidence>
<evidence type="ECO:0000313" key="2">
    <source>
        <dbReference type="EMBL" id="CAA2626830.1"/>
    </source>
</evidence>
<dbReference type="EMBL" id="LR743596">
    <property type="protein sequence ID" value="CAA2626830.1"/>
    <property type="molecule type" value="Genomic_DNA"/>
</dbReference>
<keyword evidence="3" id="KW-1185">Reference proteome</keyword>
<gene>
    <name evidence="2" type="ORF">SI7747_09012516</name>
</gene>
<sequence>MEGWRWRDLRPCLRLLGDGEGRNPKRLGCLDPSMRNAQAKGDDKLEEIGMARLNLRDMVSKLRGEAANGSSDRSQTLRELPNFLPQGWEEKELISREGKTKLSTGTFFASIDQRDDSAGGESACAVLAVVIADKLQRLSEWRKLCEAEPYASRFSDKHFDLETVMEANLRPVAVSPENSFVGFFLPESFDEIAAAAEEGGAAAAKVYIVSWNDHFFLLKAEAEAFYVRHSRERLSEGCDKAYVLKFDEGGAHLQRKSCCREFINRFLVAIPLREELEAEEKRRDGPPASTTLSTKTADRVSSGEAVGEDGRHEQQHLLKKKMDVSESLGINEIYLNTGVFLIRTVISATVA</sequence>
<feature type="region of interest" description="Disordered" evidence="1">
    <location>
        <begin position="278"/>
        <end position="316"/>
    </location>
</feature>
<reference evidence="2 3" key="1">
    <citation type="submission" date="2019-12" db="EMBL/GenBank/DDBJ databases">
        <authorList>
            <person name="Scholz U."/>
            <person name="Mascher M."/>
            <person name="Fiebig A."/>
        </authorList>
    </citation>
    <scope>NUCLEOTIDE SEQUENCE</scope>
</reference>
<dbReference type="AlphaFoldDB" id="A0A7I8J7D2"/>
<name>A0A7I8J7D2_SPIIN</name>
<dbReference type="EMBL" id="CACRZD030000009">
    <property type="protein sequence ID" value="CAA6666127.1"/>
    <property type="molecule type" value="Genomic_DNA"/>
</dbReference>
<dbReference type="PANTHER" id="PTHR31182">
    <property type="entry name" value="C2 NT-TYPE DOMAIN-CONTAINING PROTEIN"/>
    <property type="match status" value="1"/>
</dbReference>
<organism evidence="2">
    <name type="scientific">Spirodela intermedia</name>
    <name type="common">Intermediate duckweed</name>
    <dbReference type="NCBI Taxonomy" id="51605"/>
    <lineage>
        <taxon>Eukaryota</taxon>
        <taxon>Viridiplantae</taxon>
        <taxon>Streptophyta</taxon>
        <taxon>Embryophyta</taxon>
        <taxon>Tracheophyta</taxon>
        <taxon>Spermatophyta</taxon>
        <taxon>Magnoliopsida</taxon>
        <taxon>Liliopsida</taxon>
        <taxon>Araceae</taxon>
        <taxon>Lemnoideae</taxon>
        <taxon>Spirodela</taxon>
    </lineage>
</organism>